<reference evidence="1" key="2">
    <citation type="journal article" date="2015" name="Fish Shellfish Immunol.">
        <title>Early steps in the European eel (Anguilla anguilla)-Vibrio vulnificus interaction in the gills: Role of the RtxA13 toxin.</title>
        <authorList>
            <person name="Callol A."/>
            <person name="Pajuelo D."/>
            <person name="Ebbesson L."/>
            <person name="Teles M."/>
            <person name="MacKenzie S."/>
            <person name="Amaro C."/>
        </authorList>
    </citation>
    <scope>NUCLEOTIDE SEQUENCE</scope>
</reference>
<name>A0A0E9UDA9_ANGAN</name>
<proteinExistence type="predicted"/>
<protein>
    <submittedName>
        <fullName evidence="1">Uncharacterized protein</fullName>
    </submittedName>
</protein>
<accession>A0A0E9UDA9</accession>
<organism evidence="1">
    <name type="scientific">Anguilla anguilla</name>
    <name type="common">European freshwater eel</name>
    <name type="synonym">Muraena anguilla</name>
    <dbReference type="NCBI Taxonomy" id="7936"/>
    <lineage>
        <taxon>Eukaryota</taxon>
        <taxon>Metazoa</taxon>
        <taxon>Chordata</taxon>
        <taxon>Craniata</taxon>
        <taxon>Vertebrata</taxon>
        <taxon>Euteleostomi</taxon>
        <taxon>Actinopterygii</taxon>
        <taxon>Neopterygii</taxon>
        <taxon>Teleostei</taxon>
        <taxon>Anguilliformes</taxon>
        <taxon>Anguillidae</taxon>
        <taxon>Anguilla</taxon>
    </lineage>
</organism>
<evidence type="ECO:0000313" key="1">
    <source>
        <dbReference type="EMBL" id="JAH63732.1"/>
    </source>
</evidence>
<dbReference type="EMBL" id="GBXM01044845">
    <property type="protein sequence ID" value="JAH63732.1"/>
    <property type="molecule type" value="Transcribed_RNA"/>
</dbReference>
<reference evidence="1" key="1">
    <citation type="submission" date="2014-11" db="EMBL/GenBank/DDBJ databases">
        <authorList>
            <person name="Amaro Gonzalez C."/>
        </authorList>
    </citation>
    <scope>NUCLEOTIDE SEQUENCE</scope>
</reference>
<dbReference type="AlphaFoldDB" id="A0A0E9UDA9"/>
<sequence>MVKLAAAALSANLYEKSSRFKAVYTHSSGHYSELFDRKMPQSDQL</sequence>